<dbReference type="STRING" id="1618358.UX80_C0003G0007"/>
<evidence type="ECO:0000313" key="1">
    <source>
        <dbReference type="EMBL" id="KKU58352.1"/>
    </source>
</evidence>
<proteinExistence type="predicted"/>
<comment type="caution">
    <text evidence="1">The sequence shown here is derived from an EMBL/GenBank/DDBJ whole genome shotgun (WGS) entry which is preliminary data.</text>
</comment>
<dbReference type="EMBL" id="LCNO01000003">
    <property type="protein sequence ID" value="KKU58352.1"/>
    <property type="molecule type" value="Genomic_DNA"/>
</dbReference>
<protein>
    <submittedName>
        <fullName evidence="1">Uncharacterized protein</fullName>
    </submittedName>
</protein>
<reference evidence="1 2" key="1">
    <citation type="journal article" date="2015" name="Nature">
        <title>rRNA introns, odd ribosomes, and small enigmatic genomes across a large radiation of phyla.</title>
        <authorList>
            <person name="Brown C.T."/>
            <person name="Hug L.A."/>
            <person name="Thomas B.C."/>
            <person name="Sharon I."/>
            <person name="Castelle C.J."/>
            <person name="Singh A."/>
            <person name="Wilkins M.J."/>
            <person name="Williams K.H."/>
            <person name="Banfield J.F."/>
        </authorList>
    </citation>
    <scope>NUCLEOTIDE SEQUENCE [LARGE SCALE GENOMIC DNA]</scope>
</reference>
<accession>A0A0G1RMM1</accession>
<organism evidence="1 2">
    <name type="scientific">Candidatus Amesbacteria bacterium GW2011_GWA2_47_11b</name>
    <dbReference type="NCBI Taxonomy" id="1618358"/>
    <lineage>
        <taxon>Bacteria</taxon>
        <taxon>Candidatus Amesiibacteriota</taxon>
    </lineage>
</organism>
<name>A0A0G1RMM1_9BACT</name>
<gene>
    <name evidence="1" type="ORF">UX80_C0003G0007</name>
</gene>
<evidence type="ECO:0000313" key="2">
    <source>
        <dbReference type="Proteomes" id="UP000034307"/>
    </source>
</evidence>
<dbReference type="Proteomes" id="UP000034307">
    <property type="component" value="Unassembled WGS sequence"/>
</dbReference>
<dbReference type="AlphaFoldDB" id="A0A0G1RMM1"/>
<sequence>MHEKKRINPYDLQSYPNRQQFKADDHAFIFDAIEALLGFRLLCPKQTFNSIHADSLKVLPNSAARSYIKDAFLGTLDTLSPVVDHLSDQTAAVLAALIVIRVHTEEAASIFDVQDLKSVLAMSRLNIPGQLVDLYSGLITAAAHFRNQNLEKGPDQTTIRLRREAEKVVLRKSRREEGLTKALSIFVLANGEKRLIPYRDKARSPSIFSPSARAVDSILHAHQKGEKITVNQVIAEAEEQVGTPSYLKTFSSLDTTIEHFSSIIASLDGKSLPYITNTREFKAIFGIHPSALKQRIRSRRWGISISELIHAASERHANHKIVTVNDYRECQTPNDLIQLMAHLLTTRLVKTPTLKFYRTTNFREVFGVSPTFIIRLANGRGWEISLSQVISDIECSIGSVPERPPQFSTKEAALKILSQAILTNPSYSRPSVKNPIDFKTAFGINPRTLQSRIRKGGWGTTVSKLVRQAEIRAGY</sequence>